<sequence length="194" mass="21645">MAMEFAFGVSRMRREGNYLFAWIPPPDSYWKLNIAEITEANCSSTGVASILRDDFGGFKGAVADTIKDVSQEFAALWAINIGLSLAMRLGVEYLEVEGHSPFVLTLMIGSTEPSPNCLQLFNHIWDLMRHFKGIKLHQVFPDVNEAATLLAEHAGGLTSPVEFVRPPSYLVSVLQEDMLGRPVLHQARPRENRN</sequence>
<proteinExistence type="predicted"/>
<accession>A0A200QZ13</accession>
<gene>
    <name evidence="2" type="ORF">BVC80_1315g18</name>
</gene>
<dbReference type="PANTHER" id="PTHR47723:SF4">
    <property type="entry name" value="PENTATRICOPEPTIDE REPEAT-CONTAINING-LIKE PROTEIN"/>
    <property type="match status" value="1"/>
</dbReference>
<dbReference type="CDD" id="cd06222">
    <property type="entry name" value="RNase_H_like"/>
    <property type="match status" value="1"/>
</dbReference>
<protein>
    <recommendedName>
        <fullName evidence="1">RNase H type-1 domain-containing protein</fullName>
    </recommendedName>
</protein>
<keyword evidence="3" id="KW-1185">Reference proteome</keyword>
<dbReference type="Proteomes" id="UP000195402">
    <property type="component" value="Unassembled WGS sequence"/>
</dbReference>
<dbReference type="InterPro" id="IPR002156">
    <property type="entry name" value="RNaseH_domain"/>
</dbReference>
<dbReference type="GO" id="GO:0004523">
    <property type="term" value="F:RNA-DNA hybrid ribonuclease activity"/>
    <property type="evidence" value="ECO:0007669"/>
    <property type="project" value="InterPro"/>
</dbReference>
<organism evidence="2 3">
    <name type="scientific">Macleaya cordata</name>
    <name type="common">Five-seeded plume-poppy</name>
    <name type="synonym">Bocconia cordata</name>
    <dbReference type="NCBI Taxonomy" id="56857"/>
    <lineage>
        <taxon>Eukaryota</taxon>
        <taxon>Viridiplantae</taxon>
        <taxon>Streptophyta</taxon>
        <taxon>Embryophyta</taxon>
        <taxon>Tracheophyta</taxon>
        <taxon>Spermatophyta</taxon>
        <taxon>Magnoliopsida</taxon>
        <taxon>Ranunculales</taxon>
        <taxon>Papaveraceae</taxon>
        <taxon>Papaveroideae</taxon>
        <taxon>Macleaya</taxon>
    </lineage>
</organism>
<dbReference type="PANTHER" id="PTHR47723">
    <property type="entry name" value="OS05G0353850 PROTEIN"/>
    <property type="match status" value="1"/>
</dbReference>
<reference evidence="2 3" key="1">
    <citation type="journal article" date="2017" name="Mol. Plant">
        <title>The Genome of Medicinal Plant Macleaya cordata Provides New Insights into Benzylisoquinoline Alkaloids Metabolism.</title>
        <authorList>
            <person name="Liu X."/>
            <person name="Liu Y."/>
            <person name="Huang P."/>
            <person name="Ma Y."/>
            <person name="Qing Z."/>
            <person name="Tang Q."/>
            <person name="Cao H."/>
            <person name="Cheng P."/>
            <person name="Zheng Y."/>
            <person name="Yuan Z."/>
            <person name="Zhou Y."/>
            <person name="Liu J."/>
            <person name="Tang Z."/>
            <person name="Zhuo Y."/>
            <person name="Zhang Y."/>
            <person name="Yu L."/>
            <person name="Huang J."/>
            <person name="Yang P."/>
            <person name="Peng Q."/>
            <person name="Zhang J."/>
            <person name="Jiang W."/>
            <person name="Zhang Z."/>
            <person name="Lin K."/>
            <person name="Ro D.K."/>
            <person name="Chen X."/>
            <person name="Xiong X."/>
            <person name="Shang Y."/>
            <person name="Huang S."/>
            <person name="Zeng J."/>
        </authorList>
    </citation>
    <scope>NUCLEOTIDE SEQUENCE [LARGE SCALE GENOMIC DNA]</scope>
    <source>
        <strain evidence="3">cv. BLH2017</strain>
        <tissue evidence="2">Root</tissue>
    </source>
</reference>
<evidence type="ECO:0000313" key="3">
    <source>
        <dbReference type="Proteomes" id="UP000195402"/>
    </source>
</evidence>
<dbReference type="GO" id="GO:0003676">
    <property type="term" value="F:nucleic acid binding"/>
    <property type="evidence" value="ECO:0007669"/>
    <property type="project" value="InterPro"/>
</dbReference>
<feature type="domain" description="RNase H type-1" evidence="1">
    <location>
        <begin position="43"/>
        <end position="154"/>
    </location>
</feature>
<dbReference type="STRING" id="56857.A0A200QZ13"/>
<evidence type="ECO:0000313" key="2">
    <source>
        <dbReference type="EMBL" id="OVA15706.1"/>
    </source>
</evidence>
<dbReference type="InterPro" id="IPR053151">
    <property type="entry name" value="RNase_H-like"/>
</dbReference>
<name>A0A200QZ13_MACCD</name>
<dbReference type="OrthoDB" id="1157325at2759"/>
<dbReference type="EMBL" id="MVGT01000739">
    <property type="protein sequence ID" value="OVA15706.1"/>
    <property type="molecule type" value="Genomic_DNA"/>
</dbReference>
<dbReference type="AlphaFoldDB" id="A0A200QZ13"/>
<dbReference type="Gene3D" id="3.30.420.10">
    <property type="entry name" value="Ribonuclease H-like superfamily/Ribonuclease H"/>
    <property type="match status" value="1"/>
</dbReference>
<dbReference type="Pfam" id="PF13456">
    <property type="entry name" value="RVT_3"/>
    <property type="match status" value="1"/>
</dbReference>
<evidence type="ECO:0000259" key="1">
    <source>
        <dbReference type="Pfam" id="PF13456"/>
    </source>
</evidence>
<dbReference type="InterPro" id="IPR044730">
    <property type="entry name" value="RNase_H-like_dom_plant"/>
</dbReference>
<dbReference type="InterPro" id="IPR036397">
    <property type="entry name" value="RNaseH_sf"/>
</dbReference>
<comment type="caution">
    <text evidence="2">The sequence shown here is derived from an EMBL/GenBank/DDBJ whole genome shotgun (WGS) entry which is preliminary data.</text>
</comment>
<dbReference type="InParanoid" id="A0A200QZ13"/>
<dbReference type="OMA" id="QARPREN"/>